<feature type="compositionally biased region" description="Polar residues" evidence="1">
    <location>
        <begin position="1"/>
        <end position="19"/>
    </location>
</feature>
<keyword evidence="2" id="KW-1133">Transmembrane helix</keyword>
<reference evidence="3 4" key="1">
    <citation type="journal article" date="2015" name="BMC Genomics">
        <title>Insights from the genome of Ophiocordyceps polyrhachis-furcata to pathogenicity and host specificity in insect fungi.</title>
        <authorList>
            <person name="Wichadakul D."/>
            <person name="Kobmoo N."/>
            <person name="Ingsriswang S."/>
            <person name="Tangphatsornruang S."/>
            <person name="Chantasingh D."/>
            <person name="Luangsa-ard J.J."/>
            <person name="Eurwilaichitr L."/>
        </authorList>
    </citation>
    <scope>NUCLEOTIDE SEQUENCE [LARGE SCALE GENOMIC DNA]</scope>
    <source>
        <strain evidence="3 4">BCC 54312</strain>
    </source>
</reference>
<sequence length="245" mass="27928">MTDAKSSQDWASQVKTGSSDLPPLSTHRSQRFCHFLTGFLLLPNKAFFPQFSIRIASWIVLLLHWALLFFFPPSRTNSFIRKMYVYPSNAQIHVARCLDQLLRTYEWLDWALTPLLPPPAGHIHVMSSILQSSYSFQLLHPFLLKPGYEKPPPLPPIYQTKDREISSKPCGAGPVNSDPDSAPGSRGRPPPPPPANQTTSKAIVVWPLIYHPPGERRNTSPGIVSDSFFFFFFVFFFFFFFFAHI</sequence>
<evidence type="ECO:0000256" key="2">
    <source>
        <dbReference type="SAM" id="Phobius"/>
    </source>
</evidence>
<organism evidence="3 4">
    <name type="scientific">Ophiocordyceps polyrhachis-furcata BCC 54312</name>
    <dbReference type="NCBI Taxonomy" id="1330021"/>
    <lineage>
        <taxon>Eukaryota</taxon>
        <taxon>Fungi</taxon>
        <taxon>Dikarya</taxon>
        <taxon>Ascomycota</taxon>
        <taxon>Pezizomycotina</taxon>
        <taxon>Sordariomycetes</taxon>
        <taxon>Hypocreomycetidae</taxon>
        <taxon>Hypocreales</taxon>
        <taxon>Ophiocordycipitaceae</taxon>
        <taxon>Ophiocordyceps</taxon>
    </lineage>
</organism>
<feature type="transmembrane region" description="Helical" evidence="2">
    <location>
        <begin position="51"/>
        <end position="71"/>
    </location>
</feature>
<feature type="region of interest" description="Disordered" evidence="1">
    <location>
        <begin position="168"/>
        <end position="198"/>
    </location>
</feature>
<evidence type="ECO:0000256" key="1">
    <source>
        <dbReference type="SAM" id="MobiDB-lite"/>
    </source>
</evidence>
<dbReference type="AlphaFoldDB" id="A0A367L3S8"/>
<feature type="transmembrane region" description="Helical" evidence="2">
    <location>
        <begin position="223"/>
        <end position="243"/>
    </location>
</feature>
<keyword evidence="2" id="KW-0812">Transmembrane</keyword>
<feature type="region of interest" description="Disordered" evidence="1">
    <location>
        <begin position="1"/>
        <end position="22"/>
    </location>
</feature>
<name>A0A367L3S8_9HYPO</name>
<gene>
    <name evidence="3" type="ORF">L249_5069</name>
</gene>
<comment type="caution">
    <text evidence="3">The sequence shown here is derived from an EMBL/GenBank/DDBJ whole genome shotgun (WGS) entry which is preliminary data.</text>
</comment>
<accession>A0A367L3S8</accession>
<dbReference type="EMBL" id="LKCN02000017">
    <property type="protein sequence ID" value="RCI09086.1"/>
    <property type="molecule type" value="Genomic_DNA"/>
</dbReference>
<protein>
    <submittedName>
        <fullName evidence="3">Uncharacterized protein</fullName>
    </submittedName>
</protein>
<proteinExistence type="predicted"/>
<dbReference type="Proteomes" id="UP000253664">
    <property type="component" value="Unassembled WGS sequence"/>
</dbReference>
<evidence type="ECO:0000313" key="4">
    <source>
        <dbReference type="Proteomes" id="UP000253664"/>
    </source>
</evidence>
<evidence type="ECO:0000313" key="3">
    <source>
        <dbReference type="EMBL" id="RCI09086.1"/>
    </source>
</evidence>
<keyword evidence="2" id="KW-0472">Membrane</keyword>
<keyword evidence="4" id="KW-1185">Reference proteome</keyword>